<evidence type="ECO:0000313" key="3">
    <source>
        <dbReference type="Proteomes" id="UP000234474"/>
    </source>
</evidence>
<feature type="compositionally biased region" description="Basic and acidic residues" evidence="1">
    <location>
        <begin position="299"/>
        <end position="315"/>
    </location>
</feature>
<name>A0A2I1CHP9_ASPN1</name>
<dbReference type="Proteomes" id="UP000234474">
    <property type="component" value="Unassembled WGS sequence"/>
</dbReference>
<dbReference type="OMA" id="VFWIEEP"/>
<keyword evidence="3" id="KW-1185">Reference proteome</keyword>
<proteinExistence type="predicted"/>
<gene>
    <name evidence="2" type="ORF">P174DRAFT_438961</name>
</gene>
<feature type="region of interest" description="Disordered" evidence="1">
    <location>
        <begin position="217"/>
        <end position="236"/>
    </location>
</feature>
<reference evidence="3" key="1">
    <citation type="journal article" date="2018" name="Proc. Natl. Acad. Sci. U.S.A.">
        <title>Linking secondary metabolites to gene clusters through genome sequencing of six diverse Aspergillus species.</title>
        <authorList>
            <person name="Kaerboelling I."/>
            <person name="Vesth T.C."/>
            <person name="Frisvad J.C."/>
            <person name="Nybo J.L."/>
            <person name="Theobald S."/>
            <person name="Kuo A."/>
            <person name="Bowyer P."/>
            <person name="Matsuda Y."/>
            <person name="Mondo S."/>
            <person name="Lyhne E.K."/>
            <person name="Kogle M.E."/>
            <person name="Clum A."/>
            <person name="Lipzen A."/>
            <person name="Salamov A."/>
            <person name="Ngan C.Y."/>
            <person name="Daum C."/>
            <person name="Chiniquy J."/>
            <person name="Barry K."/>
            <person name="LaButti K."/>
            <person name="Haridas S."/>
            <person name="Simmons B.A."/>
            <person name="Magnuson J.K."/>
            <person name="Mortensen U.H."/>
            <person name="Larsen T.O."/>
            <person name="Grigoriev I.V."/>
            <person name="Baker S.E."/>
            <person name="Andersen M.R."/>
        </authorList>
    </citation>
    <scope>NUCLEOTIDE SEQUENCE [LARGE SCALE GENOMIC DNA]</scope>
    <source>
        <strain evidence="3">IBT 16806</strain>
    </source>
</reference>
<feature type="region of interest" description="Disordered" evidence="1">
    <location>
        <begin position="274"/>
        <end position="317"/>
    </location>
</feature>
<sequence>MSDDECLDEYDDEDVFWIEEPDPTIADDLAEAATHDALYVDDPALDVEDFYSDWDELSDDYYDDDPTIEKRRRMMDITKNSGYSRELLEDIQRQELLEQKTLVHRLHRGGVVAESPAFKTDQASFQAVVWKSSDDKKNTAALYEPGDGEKVALLKNWREVFRNSHPALRLRKRGHLKADKEHTRSRLIGTILQKESQKEDSSDCTSGASLDNLRETDAASDNSLASTPPESVSSIPLHRIRAMESITSVPVVPELNDFTRSLEDQEMYDIATKQVEAEPTDVAGNGSSLSSGKHRKRKASDLAEEHQDNSTDASKRLSWQKRNCRDCIIGPGQKINQAEDESEINRYMNRQGLNWAIRIFR</sequence>
<organism evidence="2 3">
    <name type="scientific">Aspergillus novofumigatus (strain IBT 16806)</name>
    <dbReference type="NCBI Taxonomy" id="1392255"/>
    <lineage>
        <taxon>Eukaryota</taxon>
        <taxon>Fungi</taxon>
        <taxon>Dikarya</taxon>
        <taxon>Ascomycota</taxon>
        <taxon>Pezizomycotina</taxon>
        <taxon>Eurotiomycetes</taxon>
        <taxon>Eurotiomycetidae</taxon>
        <taxon>Eurotiales</taxon>
        <taxon>Aspergillaceae</taxon>
        <taxon>Aspergillus</taxon>
        <taxon>Aspergillus subgen. Fumigati</taxon>
    </lineage>
</organism>
<evidence type="ECO:0000256" key="1">
    <source>
        <dbReference type="SAM" id="MobiDB-lite"/>
    </source>
</evidence>
<dbReference type="AlphaFoldDB" id="A0A2I1CHP9"/>
<accession>A0A2I1CHP9</accession>
<dbReference type="VEuPathDB" id="FungiDB:P174DRAFT_438961"/>
<feature type="compositionally biased region" description="Polar residues" evidence="1">
    <location>
        <begin position="219"/>
        <end position="234"/>
    </location>
</feature>
<dbReference type="OrthoDB" id="5372734at2759"/>
<comment type="caution">
    <text evidence="2">The sequence shown here is derived from an EMBL/GenBank/DDBJ whole genome shotgun (WGS) entry which is preliminary data.</text>
</comment>
<dbReference type="STRING" id="1392255.A0A2I1CHP9"/>
<dbReference type="EMBL" id="MSZS01000002">
    <property type="protein sequence ID" value="PKX97155.1"/>
    <property type="molecule type" value="Genomic_DNA"/>
</dbReference>
<dbReference type="RefSeq" id="XP_024685750.1">
    <property type="nucleotide sequence ID" value="XM_024826671.1"/>
</dbReference>
<dbReference type="GeneID" id="36533996"/>
<evidence type="ECO:0000313" key="2">
    <source>
        <dbReference type="EMBL" id="PKX97155.1"/>
    </source>
</evidence>
<protein>
    <submittedName>
        <fullName evidence="2">Uncharacterized protein</fullName>
    </submittedName>
</protein>